<feature type="region of interest" description="Disordered" evidence="1">
    <location>
        <begin position="88"/>
        <end position="113"/>
    </location>
</feature>
<evidence type="ECO:0000256" key="2">
    <source>
        <dbReference type="SAM" id="SignalP"/>
    </source>
</evidence>
<keyword evidence="2" id="KW-0732">Signal</keyword>
<feature type="signal peptide" evidence="2">
    <location>
        <begin position="1"/>
        <end position="25"/>
    </location>
</feature>
<comment type="caution">
    <text evidence="3">The sequence shown here is derived from an EMBL/GenBank/DDBJ whole genome shotgun (WGS) entry which is preliminary data.</text>
</comment>
<feature type="chain" id="PRO_5042258433" description="Proteasome assembly chaperone 2" evidence="2">
    <location>
        <begin position="26"/>
        <end position="575"/>
    </location>
</feature>
<evidence type="ECO:0000256" key="1">
    <source>
        <dbReference type="SAM" id="MobiDB-lite"/>
    </source>
</evidence>
<dbReference type="EMBL" id="CAKOGP040002291">
    <property type="protein sequence ID" value="CAJ1966475.1"/>
    <property type="molecule type" value="Genomic_DNA"/>
</dbReference>
<evidence type="ECO:0000313" key="3">
    <source>
        <dbReference type="EMBL" id="CAJ1966475.1"/>
    </source>
</evidence>
<evidence type="ECO:0000313" key="4">
    <source>
        <dbReference type="Proteomes" id="UP001295423"/>
    </source>
</evidence>
<reference evidence="3" key="1">
    <citation type="submission" date="2023-08" db="EMBL/GenBank/DDBJ databases">
        <authorList>
            <person name="Audoor S."/>
            <person name="Bilcke G."/>
        </authorList>
    </citation>
    <scope>NUCLEOTIDE SEQUENCE</scope>
</reference>
<feature type="compositionally biased region" description="Polar residues" evidence="1">
    <location>
        <begin position="103"/>
        <end position="113"/>
    </location>
</feature>
<dbReference type="AlphaFoldDB" id="A0AAD2JP58"/>
<proteinExistence type="predicted"/>
<keyword evidence="4" id="KW-1185">Reference proteome</keyword>
<evidence type="ECO:0008006" key="5">
    <source>
        <dbReference type="Google" id="ProtNLM"/>
    </source>
</evidence>
<dbReference type="Proteomes" id="UP001295423">
    <property type="component" value="Unassembled WGS sequence"/>
</dbReference>
<organism evidence="3 4">
    <name type="scientific">Cylindrotheca closterium</name>
    <dbReference type="NCBI Taxonomy" id="2856"/>
    <lineage>
        <taxon>Eukaryota</taxon>
        <taxon>Sar</taxon>
        <taxon>Stramenopiles</taxon>
        <taxon>Ochrophyta</taxon>
        <taxon>Bacillariophyta</taxon>
        <taxon>Bacillariophyceae</taxon>
        <taxon>Bacillariophycidae</taxon>
        <taxon>Bacillariales</taxon>
        <taxon>Bacillariaceae</taxon>
        <taxon>Cylindrotheca</taxon>
    </lineage>
</organism>
<accession>A0AAD2JP58</accession>
<sequence>MLISELLWLLVLFGLLISLAYEGDAFVVVGGLNTRQRQSTIQSSSPSSGIDTPPTLQFNLTSLLQADNAKRIHLQQIYEDASSIMESSQSTTAGVRDKELDQSSDVSETSTSPAALDPFRRFLQPYSSHDNLRHHGHFAVPPSSSTEERMMTVPPNVAFAMDDLLDFLPEKLSSSFSYSSAKTTRTTSTGQDETVVMMSNLHQPLSTSWQQVEYVSKVLTVEGQYPSISLLHVGTSCTNTSDDLSMIRMTLTHDSVEALKSLNLISLHPQDEPLTGENGEVLIRRRDIDILRAVCCGINNDDLVVETLMKLIDLTVTSSQPRLVLICSSIQSVYVAAAIEQWKEMATSSVRRLPHSSGLTETEVQELLKERLTVVTMGPLSELPVGPAYIHVSMYDDALAKTIALPVKEHKNQDGDDSNFPNNPVVLQAVSPYPSASSEQNNWPTDALYSNDAHNMLVCAIQFLHLVLRINGLSSFREVFEQGSQPTPILDISQSQFNINYAGTAKGLLALPQDEILLAVLQAMGVGQWLWNPQDEYDDDIVEEVLPHFDYAKATVEEYFGYDTYEELQAIAEAS</sequence>
<gene>
    <name evidence="3" type="ORF">CYCCA115_LOCUS22058</name>
</gene>
<name>A0AAD2JP58_9STRA</name>
<protein>
    <recommendedName>
        <fullName evidence="5">Proteasome assembly chaperone 2</fullName>
    </recommendedName>
</protein>